<evidence type="ECO:0000259" key="8">
    <source>
        <dbReference type="PROSITE" id="PS51733"/>
    </source>
</evidence>
<dbReference type="PROSITE" id="PS51733">
    <property type="entry name" value="BPL_LPL_CATALYTIC"/>
    <property type="match status" value="1"/>
</dbReference>
<protein>
    <recommendedName>
        <fullName evidence="3">lipoate--protein ligase</fullName>
        <ecNumber evidence="3">6.3.1.20</ecNumber>
    </recommendedName>
</protein>
<organism evidence="9 12">
    <name type="scientific">Caldibacillus thermoamylovorans</name>
    <dbReference type="NCBI Taxonomy" id="35841"/>
    <lineage>
        <taxon>Bacteria</taxon>
        <taxon>Bacillati</taxon>
        <taxon>Bacillota</taxon>
        <taxon>Bacilli</taxon>
        <taxon>Bacillales</taxon>
        <taxon>Bacillaceae</taxon>
        <taxon>Caldibacillus</taxon>
    </lineage>
</organism>
<dbReference type="CDD" id="cd16443">
    <property type="entry name" value="LplA"/>
    <property type="match status" value="1"/>
</dbReference>
<feature type="domain" description="BPL/LPL catalytic" evidence="8">
    <location>
        <begin position="27"/>
        <end position="215"/>
    </location>
</feature>
<dbReference type="RefSeq" id="WP_034769065.1">
    <property type="nucleotide sequence ID" value="NZ_CCRF01000039.1"/>
</dbReference>
<dbReference type="GO" id="GO:0017118">
    <property type="term" value="F:lipoyltransferase activity"/>
    <property type="evidence" value="ECO:0007669"/>
    <property type="project" value="TreeGrafter"/>
</dbReference>
<proteinExistence type="predicted"/>
<evidence type="ECO:0000313" key="9">
    <source>
        <dbReference type="EMBL" id="CEE01032.1"/>
    </source>
</evidence>
<keyword evidence="5" id="KW-0547">Nucleotide-binding</keyword>
<evidence type="ECO:0000256" key="4">
    <source>
        <dbReference type="ARBA" id="ARBA00022598"/>
    </source>
</evidence>
<sequence length="331" mass="38001">MLYVDNKGINDPQMNLAIEEYILRNLDINESYLLFYVNGPSIIIGRNQNTIEEINTEYVEANDIKVVRRMSGGGAVYHDLGNLNYSFITKDEGNSIQDNFKKFTKPVIDALRKLGANAELMGRNDIEIDGRKVSGTAQFATGGRMYTHGTLMLNSNLDNVTKALKPKKEKIESKGVKSVRARVGNISEFIDRQMTIEEFKQFILENVFEAEGSEIKEYVLTDEDWKNIEELSKLKYQTWEWNYGKSPKSNIQNSKRFPVGTIDVRLQVDKGIIQNVKIYGDFFGWGDVADIETKLKNVRYNKSALQDALKDIDIKYYFGNIEMEDFLNLIY</sequence>
<dbReference type="GO" id="GO:0005737">
    <property type="term" value="C:cytoplasm"/>
    <property type="evidence" value="ECO:0007669"/>
    <property type="project" value="TreeGrafter"/>
</dbReference>
<gene>
    <name evidence="9" type="primary">lplJ</name>
    <name evidence="10" type="ORF">B4167_2321</name>
    <name evidence="9" type="ORF">BT1A1_1200</name>
</gene>
<dbReference type="Pfam" id="PF21948">
    <property type="entry name" value="LplA-B_cat"/>
    <property type="match status" value="1"/>
</dbReference>
<name>A0A090ITK5_9BACI</name>
<keyword evidence="12" id="KW-1185">Reference proteome</keyword>
<evidence type="ECO:0000256" key="5">
    <source>
        <dbReference type="ARBA" id="ARBA00022741"/>
    </source>
</evidence>
<dbReference type="InterPro" id="IPR004562">
    <property type="entry name" value="LipoylTrfase_LipoateP_Ligase"/>
</dbReference>
<evidence type="ECO:0000313" key="12">
    <source>
        <dbReference type="Proteomes" id="UP000040576"/>
    </source>
</evidence>
<comment type="pathway">
    <text evidence="2">Protein modification; protein lipoylation via exogenous pathway; protein N(6)-(lipoyl)lysine from lipoate: step 1/2.</text>
</comment>
<dbReference type="PANTHER" id="PTHR12561">
    <property type="entry name" value="LIPOATE-PROTEIN LIGASE"/>
    <property type="match status" value="1"/>
</dbReference>
<dbReference type="EMBL" id="CCRF01000039">
    <property type="protein sequence ID" value="CEE01032.1"/>
    <property type="molecule type" value="Genomic_DNA"/>
</dbReference>
<dbReference type="AlphaFoldDB" id="A0A090ITK5"/>
<comment type="pathway">
    <text evidence="1">Protein modification; protein lipoylation via exogenous pathway; protein N(6)-(lipoyl)lysine from lipoate: step 2/2.</text>
</comment>
<evidence type="ECO:0000256" key="7">
    <source>
        <dbReference type="ARBA" id="ARBA00048037"/>
    </source>
</evidence>
<dbReference type="Pfam" id="PF10437">
    <property type="entry name" value="Lip_prot_lig_C"/>
    <property type="match status" value="1"/>
</dbReference>
<dbReference type="GO" id="GO:0005524">
    <property type="term" value="F:ATP binding"/>
    <property type="evidence" value="ECO:0007669"/>
    <property type="project" value="UniProtKB-KW"/>
</dbReference>
<comment type="catalytic activity">
    <reaction evidence="7">
        <text>L-lysyl-[lipoyl-carrier protein] + (R)-lipoate + ATP = N(6)-[(R)-lipoyl]-L-lysyl-[lipoyl-carrier protein] + AMP + diphosphate + H(+)</text>
        <dbReference type="Rhea" id="RHEA:49288"/>
        <dbReference type="Rhea" id="RHEA-COMP:10500"/>
        <dbReference type="Rhea" id="RHEA-COMP:10502"/>
        <dbReference type="ChEBI" id="CHEBI:15378"/>
        <dbReference type="ChEBI" id="CHEBI:29969"/>
        <dbReference type="ChEBI" id="CHEBI:30616"/>
        <dbReference type="ChEBI" id="CHEBI:33019"/>
        <dbReference type="ChEBI" id="CHEBI:83088"/>
        <dbReference type="ChEBI" id="CHEBI:83099"/>
        <dbReference type="ChEBI" id="CHEBI:456215"/>
        <dbReference type="EC" id="6.3.1.20"/>
    </reaction>
</comment>
<dbReference type="PATRIC" id="fig|35841.7.peg.132"/>
<dbReference type="PANTHER" id="PTHR12561:SF3">
    <property type="entry name" value="LIPOYLTRANSFERASE 1, MITOCHONDRIAL"/>
    <property type="match status" value="1"/>
</dbReference>
<dbReference type="InterPro" id="IPR019491">
    <property type="entry name" value="Lipoate_protein_ligase_C"/>
</dbReference>
<dbReference type="Proteomes" id="UP000032076">
    <property type="component" value="Unassembled WGS sequence"/>
</dbReference>
<evidence type="ECO:0000256" key="2">
    <source>
        <dbReference type="ARBA" id="ARBA00005124"/>
    </source>
</evidence>
<keyword evidence="6" id="KW-0067">ATP-binding</keyword>
<dbReference type="GO" id="GO:0009249">
    <property type="term" value="P:protein lipoylation"/>
    <property type="evidence" value="ECO:0007669"/>
    <property type="project" value="InterPro"/>
</dbReference>
<evidence type="ECO:0000256" key="3">
    <source>
        <dbReference type="ARBA" id="ARBA00012367"/>
    </source>
</evidence>
<dbReference type="Proteomes" id="UP000040576">
    <property type="component" value="Unassembled WGS sequence"/>
</dbReference>
<dbReference type="SUPFAM" id="SSF55681">
    <property type="entry name" value="Class II aaRS and biotin synthetases"/>
    <property type="match status" value="1"/>
</dbReference>
<dbReference type="EMBL" id="JXLU01000055">
    <property type="protein sequence ID" value="KIO73226.1"/>
    <property type="molecule type" value="Genomic_DNA"/>
</dbReference>
<dbReference type="OrthoDB" id="9788148at2"/>
<evidence type="ECO:0000313" key="11">
    <source>
        <dbReference type="Proteomes" id="UP000032076"/>
    </source>
</evidence>
<reference evidence="9 12" key="1">
    <citation type="submission" date="2014-07" db="EMBL/GenBank/DDBJ databases">
        <authorList>
            <person name="Wibberg Daniel"/>
        </authorList>
    </citation>
    <scope>NUCLEOTIDE SEQUENCE [LARGE SCALE GENOMIC DNA]</scope>
</reference>
<evidence type="ECO:0000313" key="10">
    <source>
        <dbReference type="EMBL" id="KIO73226.1"/>
    </source>
</evidence>
<dbReference type="EC" id="6.3.1.20" evidence="3"/>
<evidence type="ECO:0000256" key="6">
    <source>
        <dbReference type="ARBA" id="ARBA00022840"/>
    </source>
</evidence>
<dbReference type="Gene3D" id="3.30.930.10">
    <property type="entry name" value="Bira Bifunctional Protein, Domain 2"/>
    <property type="match status" value="1"/>
</dbReference>
<dbReference type="FunFam" id="3.30.930.10:FF:000072">
    <property type="entry name" value="Lipoate--protein ligase"/>
    <property type="match status" value="1"/>
</dbReference>
<evidence type="ECO:0000256" key="1">
    <source>
        <dbReference type="ARBA" id="ARBA00005085"/>
    </source>
</evidence>
<dbReference type="GO" id="GO:0016979">
    <property type="term" value="F:lipoate-protein ligase activity"/>
    <property type="evidence" value="ECO:0007669"/>
    <property type="project" value="UniProtKB-EC"/>
</dbReference>
<keyword evidence="9" id="KW-0548">Nucleotidyltransferase</keyword>
<dbReference type="InterPro" id="IPR004143">
    <property type="entry name" value="BPL_LPL_catalytic"/>
</dbReference>
<dbReference type="NCBIfam" id="TIGR00545">
    <property type="entry name" value="lipoyltrans"/>
    <property type="match status" value="1"/>
</dbReference>
<accession>A0A090ITK5</accession>
<dbReference type="UniPathway" id="UPA00537">
    <property type="reaction ID" value="UER00594"/>
</dbReference>
<dbReference type="InterPro" id="IPR045864">
    <property type="entry name" value="aa-tRNA-synth_II/BPL/LPL"/>
</dbReference>
<dbReference type="SUPFAM" id="SSF82649">
    <property type="entry name" value="SufE/NifU"/>
    <property type="match status" value="1"/>
</dbReference>
<keyword evidence="4 9" id="KW-0436">Ligase</keyword>
<reference evidence="10 11" key="2">
    <citation type="submission" date="2015-01" db="EMBL/GenBank/DDBJ databases">
        <title>Draft Genome Sequences of Four Bacillus thermoamylovorans Strains, Isolated From Food Products.</title>
        <authorList>
            <person name="Krawcyk A.O."/>
            <person name="Berendsen E.M."/>
            <person name="Eijlander R.T."/>
            <person name="de Jong A."/>
            <person name="Wells-Bennik M."/>
            <person name="Kuipers O.P."/>
        </authorList>
    </citation>
    <scope>NUCLEOTIDE SEQUENCE [LARGE SCALE GENOMIC DNA]</scope>
    <source>
        <strain evidence="10 11">B4167</strain>
    </source>
</reference>
<dbReference type="Gene3D" id="3.30.390.50">
    <property type="entry name" value="CO dehydrogenase flavoprotein, C-terminal domain"/>
    <property type="match status" value="1"/>
</dbReference>
<keyword evidence="9" id="KW-0808">Transferase</keyword>